<keyword evidence="1" id="KW-0456">Lyase</keyword>
<gene>
    <name evidence="3" type="ordered locus">AMED_5569</name>
</gene>
<proteinExistence type="predicted"/>
<dbReference type="SUPFAM" id="SSF51556">
    <property type="entry name" value="Metallo-dependent hydrolases"/>
    <property type="match status" value="1"/>
</dbReference>
<evidence type="ECO:0000256" key="1">
    <source>
        <dbReference type="ARBA" id="ARBA00023239"/>
    </source>
</evidence>
<dbReference type="PANTHER" id="PTHR21240">
    <property type="entry name" value="2-AMINO-3-CARBOXYLMUCONATE-6-SEMIALDEHYDE DECARBOXYLASE"/>
    <property type="match status" value="1"/>
</dbReference>
<organism evidence="3 4">
    <name type="scientific">Amycolatopsis mediterranei (strain U-32)</name>
    <dbReference type="NCBI Taxonomy" id="749927"/>
    <lineage>
        <taxon>Bacteria</taxon>
        <taxon>Bacillati</taxon>
        <taxon>Actinomycetota</taxon>
        <taxon>Actinomycetes</taxon>
        <taxon>Pseudonocardiales</taxon>
        <taxon>Pseudonocardiaceae</taxon>
        <taxon>Amycolatopsis</taxon>
    </lineage>
</organism>
<dbReference type="Proteomes" id="UP000000328">
    <property type="component" value="Chromosome"/>
</dbReference>
<dbReference type="HOGENOM" id="CLU_039329_5_0_11"/>
<dbReference type="GO" id="GO:0016831">
    <property type="term" value="F:carboxy-lyase activity"/>
    <property type="evidence" value="ECO:0007669"/>
    <property type="project" value="InterPro"/>
</dbReference>
<dbReference type="OrthoDB" id="8673173at2"/>
<evidence type="ECO:0000313" key="4">
    <source>
        <dbReference type="Proteomes" id="UP000000328"/>
    </source>
</evidence>
<dbReference type="InterPro" id="IPR032465">
    <property type="entry name" value="ACMSD"/>
</dbReference>
<sequence length="331" mass="36295">MSMKLYGLEEHFVTADVIEAWRRRDPGLAEPMMKWAVASDITPALLDVDGGRIAAMDDAGIDTTVLSLTTPGLQNLDAAEAVALQAPTNDLIAAAVRRHPGRFQGFATLATSAPAAAADELRRAVTELGLNGALVNANSRGRALDAPGFWDIYEAAEDLRAPVYLHPGVPVPAVTEAYYRGFGEPVNSMLATGAFGWHYDAGLTILRMIVAGVFDRFPGLQVILGHWGEVVLFYLDRVAAMDKLTALRRPIAEYFRSNIFITPGGISSHKYLRWSLETVGVERIMYASDYPFNTERAGSARRFLDTAPVDEAGRERIAYRNWEELIAGIRR</sequence>
<dbReference type="EMBL" id="CP002000">
    <property type="protein sequence ID" value="ADJ47325.1"/>
    <property type="molecule type" value="Genomic_DNA"/>
</dbReference>
<dbReference type="PANTHER" id="PTHR21240:SF30">
    <property type="entry name" value="AMIDOHYDROLASE-RELATED DOMAIN-CONTAINING PROTEIN-RELATED"/>
    <property type="match status" value="1"/>
</dbReference>
<keyword evidence="3" id="KW-0378">Hydrolase</keyword>
<dbReference type="Gene3D" id="3.20.20.140">
    <property type="entry name" value="Metal-dependent hydrolases"/>
    <property type="match status" value="1"/>
</dbReference>
<dbReference type="Pfam" id="PF04909">
    <property type="entry name" value="Amidohydro_2"/>
    <property type="match status" value="1"/>
</dbReference>
<evidence type="ECO:0000259" key="2">
    <source>
        <dbReference type="Pfam" id="PF04909"/>
    </source>
</evidence>
<feature type="domain" description="Amidohydrolase-related" evidence="2">
    <location>
        <begin position="50"/>
        <end position="321"/>
    </location>
</feature>
<dbReference type="KEGG" id="amd:AMED_5569"/>
<dbReference type="AlphaFoldDB" id="A0A0H3D8L7"/>
<dbReference type="GO" id="GO:0005829">
    <property type="term" value="C:cytosol"/>
    <property type="evidence" value="ECO:0007669"/>
    <property type="project" value="TreeGrafter"/>
</dbReference>
<dbReference type="InterPro" id="IPR032466">
    <property type="entry name" value="Metal_Hydrolase"/>
</dbReference>
<dbReference type="InterPro" id="IPR006680">
    <property type="entry name" value="Amidohydro-rel"/>
</dbReference>
<evidence type="ECO:0000313" key="3">
    <source>
        <dbReference type="EMBL" id="ADJ47325.1"/>
    </source>
</evidence>
<dbReference type="eggNOG" id="COG2159">
    <property type="taxonomic scope" value="Bacteria"/>
</dbReference>
<name>A0A0H3D8L7_AMYMU</name>
<reference evidence="3 4" key="1">
    <citation type="journal article" date="2010" name="Cell Res.">
        <title>Complete genome sequence of the rifamycin SV-producing Amycolatopsis mediterranei U32 revealed its genetic characteristics in phylogeny and metabolism.</title>
        <authorList>
            <person name="Zhao W."/>
            <person name="Zhong Y."/>
            <person name="Yuan H."/>
            <person name="Wang J."/>
            <person name="Zheng H."/>
            <person name="Wang Y."/>
            <person name="Cen X."/>
            <person name="Xu F."/>
            <person name="Bai J."/>
            <person name="Han X."/>
            <person name="Lu G."/>
            <person name="Zhu Y."/>
            <person name="Shao Z."/>
            <person name="Yan H."/>
            <person name="Li C."/>
            <person name="Peng N."/>
            <person name="Zhang Z."/>
            <person name="Zhang Y."/>
            <person name="Lin W."/>
            <person name="Fan Y."/>
            <person name="Qin Z."/>
            <person name="Hu Y."/>
            <person name="Zhu B."/>
            <person name="Wang S."/>
            <person name="Ding X."/>
            <person name="Zhao G.P."/>
        </authorList>
    </citation>
    <scope>NUCLEOTIDE SEQUENCE [LARGE SCALE GENOMIC DNA]</scope>
    <source>
        <strain evidence="4">U-32</strain>
    </source>
</reference>
<protein>
    <submittedName>
        <fullName evidence="3">Putative amidohydrolase/decarboxylase</fullName>
    </submittedName>
</protein>
<dbReference type="GO" id="GO:0019748">
    <property type="term" value="P:secondary metabolic process"/>
    <property type="evidence" value="ECO:0007669"/>
    <property type="project" value="TreeGrafter"/>
</dbReference>
<dbReference type="PATRIC" id="fig|749927.5.peg.5778"/>
<dbReference type="GO" id="GO:0016787">
    <property type="term" value="F:hydrolase activity"/>
    <property type="evidence" value="ECO:0007669"/>
    <property type="project" value="UniProtKB-KW"/>
</dbReference>
<accession>A0A0H3D8L7</accession>